<dbReference type="GO" id="GO:0032259">
    <property type="term" value="P:methylation"/>
    <property type="evidence" value="ECO:0007669"/>
    <property type="project" value="UniProtKB-KW"/>
</dbReference>
<evidence type="ECO:0000313" key="5">
    <source>
        <dbReference type="Proteomes" id="UP001168821"/>
    </source>
</evidence>
<proteinExistence type="predicted"/>
<protein>
    <recommendedName>
        <fullName evidence="6">DNA (cytosine-5-)-methyltransferase</fullName>
    </recommendedName>
</protein>
<dbReference type="InterPro" id="IPR029063">
    <property type="entry name" value="SAM-dependent_MTases_sf"/>
</dbReference>
<accession>A0AA38HH90</accession>
<keyword evidence="5" id="KW-1185">Reference proteome</keyword>
<comment type="caution">
    <text evidence="4">The sequence shown here is derived from an EMBL/GenBank/DDBJ whole genome shotgun (WGS) entry which is preliminary data.</text>
</comment>
<dbReference type="Gene3D" id="3.40.50.150">
    <property type="entry name" value="Vaccinia Virus protein VP39"/>
    <property type="match status" value="1"/>
</dbReference>
<dbReference type="EMBL" id="JALNTZ010002432">
    <property type="protein sequence ID" value="KAJ3617624.1"/>
    <property type="molecule type" value="Genomic_DNA"/>
</dbReference>
<name>A0AA38HH90_9CUCU</name>
<evidence type="ECO:0000313" key="4">
    <source>
        <dbReference type="EMBL" id="KAJ3617624.1"/>
    </source>
</evidence>
<sequence length="102" mass="11193">MENKEFFNIEAFGGIRAPELARQILGLPAYPTFYIEFDAKVAKIANAMYGTSYEPMSVVDFDAKPYRYKIKLYVGGSPCQSFSPAGKREGGDEGSGTTSSLM</sequence>
<dbReference type="Proteomes" id="UP001168821">
    <property type="component" value="Unassembled WGS sequence"/>
</dbReference>
<dbReference type="InterPro" id="IPR001525">
    <property type="entry name" value="C5_MeTfrase"/>
</dbReference>
<dbReference type="GO" id="GO:0008168">
    <property type="term" value="F:methyltransferase activity"/>
    <property type="evidence" value="ECO:0007669"/>
    <property type="project" value="UniProtKB-KW"/>
</dbReference>
<gene>
    <name evidence="4" type="ORF">Zmor_008804</name>
</gene>
<evidence type="ECO:0000256" key="3">
    <source>
        <dbReference type="SAM" id="MobiDB-lite"/>
    </source>
</evidence>
<evidence type="ECO:0008006" key="6">
    <source>
        <dbReference type="Google" id="ProtNLM"/>
    </source>
</evidence>
<feature type="region of interest" description="Disordered" evidence="3">
    <location>
        <begin position="77"/>
        <end position="102"/>
    </location>
</feature>
<reference evidence="4" key="1">
    <citation type="journal article" date="2023" name="G3 (Bethesda)">
        <title>Whole genome assemblies of Zophobas morio and Tenebrio molitor.</title>
        <authorList>
            <person name="Kaur S."/>
            <person name="Stinson S.A."/>
            <person name="diCenzo G.C."/>
        </authorList>
    </citation>
    <scope>NUCLEOTIDE SEQUENCE</scope>
    <source>
        <strain evidence="4">QUZm001</strain>
    </source>
</reference>
<organism evidence="4 5">
    <name type="scientific">Zophobas morio</name>
    <dbReference type="NCBI Taxonomy" id="2755281"/>
    <lineage>
        <taxon>Eukaryota</taxon>
        <taxon>Metazoa</taxon>
        <taxon>Ecdysozoa</taxon>
        <taxon>Arthropoda</taxon>
        <taxon>Hexapoda</taxon>
        <taxon>Insecta</taxon>
        <taxon>Pterygota</taxon>
        <taxon>Neoptera</taxon>
        <taxon>Endopterygota</taxon>
        <taxon>Coleoptera</taxon>
        <taxon>Polyphaga</taxon>
        <taxon>Cucujiformia</taxon>
        <taxon>Tenebrionidae</taxon>
        <taxon>Zophobas</taxon>
    </lineage>
</organism>
<keyword evidence="1" id="KW-0489">Methyltransferase</keyword>
<keyword evidence="2" id="KW-0808">Transferase</keyword>
<evidence type="ECO:0000256" key="1">
    <source>
        <dbReference type="ARBA" id="ARBA00022603"/>
    </source>
</evidence>
<dbReference type="SUPFAM" id="SSF53335">
    <property type="entry name" value="S-adenosyl-L-methionine-dependent methyltransferases"/>
    <property type="match status" value="1"/>
</dbReference>
<dbReference type="AlphaFoldDB" id="A0AA38HH90"/>
<dbReference type="Pfam" id="PF00145">
    <property type="entry name" value="DNA_methylase"/>
    <property type="match status" value="1"/>
</dbReference>
<evidence type="ECO:0000256" key="2">
    <source>
        <dbReference type="ARBA" id="ARBA00022679"/>
    </source>
</evidence>